<feature type="transmembrane region" description="Helical" evidence="6">
    <location>
        <begin position="231"/>
        <end position="251"/>
    </location>
</feature>
<feature type="transmembrane region" description="Helical" evidence="6">
    <location>
        <begin position="81"/>
        <end position="101"/>
    </location>
</feature>
<comment type="subcellular location">
    <subcellularLocation>
        <location evidence="1">Cell membrane</location>
        <topology evidence="1">Multi-pass membrane protein</topology>
    </subcellularLocation>
</comment>
<keyword evidence="2" id="KW-1003">Cell membrane</keyword>
<evidence type="ECO:0000256" key="2">
    <source>
        <dbReference type="ARBA" id="ARBA00022475"/>
    </source>
</evidence>
<dbReference type="Pfam" id="PF09678">
    <property type="entry name" value="Caa3_CtaG"/>
    <property type="match status" value="1"/>
</dbReference>
<keyword evidence="4 6" id="KW-1133">Transmembrane helix</keyword>
<evidence type="ECO:0000256" key="4">
    <source>
        <dbReference type="ARBA" id="ARBA00022989"/>
    </source>
</evidence>
<protein>
    <submittedName>
        <fullName evidence="7">Membrane protein</fullName>
    </submittedName>
</protein>
<gene>
    <name evidence="7" type="ORF">GCM10009425_10570</name>
</gene>
<keyword evidence="8" id="KW-1185">Reference proteome</keyword>
<evidence type="ECO:0000256" key="6">
    <source>
        <dbReference type="SAM" id="Phobius"/>
    </source>
</evidence>
<dbReference type="InterPro" id="IPR019108">
    <property type="entry name" value="Caa3_assmbl_CtaG-rel"/>
</dbReference>
<name>A0ABQ2GL18_9PSED</name>
<evidence type="ECO:0000256" key="3">
    <source>
        <dbReference type="ARBA" id="ARBA00022692"/>
    </source>
</evidence>
<feature type="transmembrane region" description="Helical" evidence="6">
    <location>
        <begin position="155"/>
        <end position="177"/>
    </location>
</feature>
<accession>A0ABQ2GL18</accession>
<sequence length="275" mass="30488">MVMPDYFLGPGHVAIIPILLVIIVWLFYCAGVICLQRRGRAWSGWRTLSFAVGIMLIVLAFMPPVSSFAHQDLRGHMLQHLLLGMFAPLGLVFGAPGLLLLRAAPVSVARVLVRLLATRLLRVLTHPITAALLDIGSMYVLYLTSFFAVSQASPWIHGWLHFHFIVSGYLFTWAIAGPDPAPHRPTLRLRLIVLFAAMAAHAGLAKIMYGFGYPHGLAYELAEIESAAQWMYYGGDLAEVLLAVAFCMVWFRYRQRINANAYGQYSLAYGLARAG</sequence>
<feature type="transmembrane region" description="Helical" evidence="6">
    <location>
        <begin position="47"/>
        <end position="69"/>
    </location>
</feature>
<organism evidence="7 8">
    <name type="scientific">Pseudomonas asuensis</name>
    <dbReference type="NCBI Taxonomy" id="1825787"/>
    <lineage>
        <taxon>Bacteria</taxon>
        <taxon>Pseudomonadati</taxon>
        <taxon>Pseudomonadota</taxon>
        <taxon>Gammaproteobacteria</taxon>
        <taxon>Pseudomonadales</taxon>
        <taxon>Pseudomonadaceae</taxon>
        <taxon>Pseudomonas</taxon>
    </lineage>
</organism>
<dbReference type="Proteomes" id="UP000616499">
    <property type="component" value="Unassembled WGS sequence"/>
</dbReference>
<keyword evidence="3 6" id="KW-0812">Transmembrane</keyword>
<evidence type="ECO:0000256" key="5">
    <source>
        <dbReference type="ARBA" id="ARBA00023136"/>
    </source>
</evidence>
<comment type="caution">
    <text evidence="7">The sequence shown here is derived from an EMBL/GenBank/DDBJ whole genome shotgun (WGS) entry which is preliminary data.</text>
</comment>
<reference evidence="8" key="1">
    <citation type="journal article" date="2019" name="Int. J. Syst. Evol. Microbiol.">
        <title>The Global Catalogue of Microorganisms (GCM) 10K type strain sequencing project: providing services to taxonomists for standard genome sequencing and annotation.</title>
        <authorList>
            <consortium name="The Broad Institute Genomics Platform"/>
            <consortium name="The Broad Institute Genome Sequencing Center for Infectious Disease"/>
            <person name="Wu L."/>
            <person name="Ma J."/>
        </authorList>
    </citation>
    <scope>NUCLEOTIDE SEQUENCE [LARGE SCALE GENOMIC DNA]</scope>
    <source>
        <strain evidence="8">JCM 13501</strain>
    </source>
</reference>
<evidence type="ECO:0000313" key="7">
    <source>
        <dbReference type="EMBL" id="GGM01255.1"/>
    </source>
</evidence>
<evidence type="ECO:0000256" key="1">
    <source>
        <dbReference type="ARBA" id="ARBA00004651"/>
    </source>
</evidence>
<feature type="transmembrane region" description="Helical" evidence="6">
    <location>
        <begin position="189"/>
        <end position="211"/>
    </location>
</feature>
<dbReference type="EMBL" id="BMNW01000002">
    <property type="protein sequence ID" value="GGM01255.1"/>
    <property type="molecule type" value="Genomic_DNA"/>
</dbReference>
<evidence type="ECO:0000313" key="8">
    <source>
        <dbReference type="Proteomes" id="UP000616499"/>
    </source>
</evidence>
<proteinExistence type="predicted"/>
<feature type="transmembrane region" description="Helical" evidence="6">
    <location>
        <begin position="121"/>
        <end position="143"/>
    </location>
</feature>
<keyword evidence="5 6" id="KW-0472">Membrane</keyword>
<feature type="transmembrane region" description="Helical" evidence="6">
    <location>
        <begin position="12"/>
        <end position="35"/>
    </location>
</feature>